<keyword evidence="1" id="KW-0175">Coiled coil</keyword>
<feature type="coiled-coil region" evidence="1">
    <location>
        <begin position="166"/>
        <end position="193"/>
    </location>
</feature>
<feature type="compositionally biased region" description="Polar residues" evidence="2">
    <location>
        <begin position="1375"/>
        <end position="1384"/>
    </location>
</feature>
<gene>
    <name evidence="3" type="ORF">TTHERM_00715680</name>
</gene>
<feature type="compositionally biased region" description="Low complexity" evidence="2">
    <location>
        <begin position="604"/>
        <end position="618"/>
    </location>
</feature>
<feature type="region of interest" description="Disordered" evidence="2">
    <location>
        <begin position="342"/>
        <end position="367"/>
    </location>
</feature>
<feature type="compositionally biased region" description="Basic and acidic residues" evidence="2">
    <location>
        <begin position="1926"/>
        <end position="1936"/>
    </location>
</feature>
<feature type="region of interest" description="Disordered" evidence="2">
    <location>
        <begin position="989"/>
        <end position="1013"/>
    </location>
</feature>
<dbReference type="Proteomes" id="UP000009168">
    <property type="component" value="Unassembled WGS sequence"/>
</dbReference>
<dbReference type="EMBL" id="GG662447">
    <property type="protein sequence ID" value="EAR84264.2"/>
    <property type="molecule type" value="Genomic_DNA"/>
</dbReference>
<feature type="compositionally biased region" description="Polar residues" evidence="2">
    <location>
        <begin position="619"/>
        <end position="630"/>
    </location>
</feature>
<feature type="region of interest" description="Disordered" evidence="2">
    <location>
        <begin position="223"/>
        <end position="242"/>
    </location>
</feature>
<feature type="compositionally biased region" description="Polar residues" evidence="2">
    <location>
        <begin position="656"/>
        <end position="668"/>
    </location>
</feature>
<feature type="region of interest" description="Disordered" evidence="2">
    <location>
        <begin position="489"/>
        <end position="509"/>
    </location>
</feature>
<feature type="compositionally biased region" description="Basic and acidic residues" evidence="2">
    <location>
        <begin position="398"/>
        <end position="408"/>
    </location>
</feature>
<evidence type="ECO:0000313" key="3">
    <source>
        <dbReference type="EMBL" id="EAR84264.2"/>
    </source>
</evidence>
<feature type="region of interest" description="Disordered" evidence="2">
    <location>
        <begin position="604"/>
        <end position="630"/>
    </location>
</feature>
<evidence type="ECO:0000256" key="2">
    <source>
        <dbReference type="SAM" id="MobiDB-lite"/>
    </source>
</evidence>
<feature type="compositionally biased region" description="Basic residues" evidence="2">
    <location>
        <begin position="1786"/>
        <end position="1798"/>
    </location>
</feature>
<dbReference type="GeneID" id="7831839"/>
<organism evidence="3 4">
    <name type="scientific">Tetrahymena thermophila (strain SB210)</name>
    <dbReference type="NCBI Taxonomy" id="312017"/>
    <lineage>
        <taxon>Eukaryota</taxon>
        <taxon>Sar</taxon>
        <taxon>Alveolata</taxon>
        <taxon>Ciliophora</taxon>
        <taxon>Intramacronucleata</taxon>
        <taxon>Oligohymenophorea</taxon>
        <taxon>Hymenostomatida</taxon>
        <taxon>Tetrahymenina</taxon>
        <taxon>Tetrahymenidae</taxon>
        <taxon>Tetrahymena</taxon>
    </lineage>
</organism>
<feature type="compositionally biased region" description="Basic and acidic residues" evidence="2">
    <location>
        <begin position="1232"/>
        <end position="1244"/>
    </location>
</feature>
<feature type="region of interest" description="Disordered" evidence="2">
    <location>
        <begin position="1911"/>
        <end position="1936"/>
    </location>
</feature>
<feature type="compositionally biased region" description="Polar residues" evidence="2">
    <location>
        <begin position="1004"/>
        <end position="1013"/>
    </location>
</feature>
<feature type="compositionally biased region" description="Low complexity" evidence="2">
    <location>
        <begin position="345"/>
        <end position="366"/>
    </location>
</feature>
<feature type="compositionally biased region" description="Polar residues" evidence="2">
    <location>
        <begin position="1911"/>
        <end position="1924"/>
    </location>
</feature>
<keyword evidence="4" id="KW-1185">Reference proteome</keyword>
<reference evidence="4" key="1">
    <citation type="journal article" date="2006" name="PLoS Biol.">
        <title>Macronuclear genome sequence of the ciliate Tetrahymena thermophila, a model eukaryote.</title>
        <authorList>
            <person name="Eisen J.A."/>
            <person name="Coyne R.S."/>
            <person name="Wu M."/>
            <person name="Wu D."/>
            <person name="Thiagarajan M."/>
            <person name="Wortman J.R."/>
            <person name="Badger J.H."/>
            <person name="Ren Q."/>
            <person name="Amedeo P."/>
            <person name="Jones K.M."/>
            <person name="Tallon L.J."/>
            <person name="Delcher A.L."/>
            <person name="Salzberg S.L."/>
            <person name="Silva J.C."/>
            <person name="Haas B.J."/>
            <person name="Majoros W.H."/>
            <person name="Farzad M."/>
            <person name="Carlton J.M."/>
            <person name="Smith R.K. Jr."/>
            <person name="Garg J."/>
            <person name="Pearlman R.E."/>
            <person name="Karrer K.M."/>
            <person name="Sun L."/>
            <person name="Manning G."/>
            <person name="Elde N.C."/>
            <person name="Turkewitz A.P."/>
            <person name="Asai D.J."/>
            <person name="Wilkes D.E."/>
            <person name="Wang Y."/>
            <person name="Cai H."/>
            <person name="Collins K."/>
            <person name="Stewart B.A."/>
            <person name="Lee S.R."/>
            <person name="Wilamowska K."/>
            <person name="Weinberg Z."/>
            <person name="Ruzzo W.L."/>
            <person name="Wloga D."/>
            <person name="Gaertig J."/>
            <person name="Frankel J."/>
            <person name="Tsao C.-C."/>
            <person name="Gorovsky M.A."/>
            <person name="Keeling P.J."/>
            <person name="Waller R.F."/>
            <person name="Patron N.J."/>
            <person name="Cherry J.M."/>
            <person name="Stover N.A."/>
            <person name="Krieger C.J."/>
            <person name="del Toro C."/>
            <person name="Ryder H.F."/>
            <person name="Williamson S.C."/>
            <person name="Barbeau R.A."/>
            <person name="Hamilton E.P."/>
            <person name="Orias E."/>
        </authorList>
    </citation>
    <scope>NUCLEOTIDE SEQUENCE [LARGE SCALE GENOMIC DNA]</scope>
    <source>
        <strain evidence="4">SB210</strain>
    </source>
</reference>
<feature type="region of interest" description="Disordered" evidence="2">
    <location>
        <begin position="388"/>
        <end position="408"/>
    </location>
</feature>
<dbReference type="RefSeq" id="XP_001031927.2">
    <property type="nucleotide sequence ID" value="XM_001031927.2"/>
</dbReference>
<feature type="region of interest" description="Disordered" evidence="2">
    <location>
        <begin position="1229"/>
        <end position="1256"/>
    </location>
</feature>
<name>I7MCL8_TETTS</name>
<dbReference type="KEGG" id="tet:TTHERM_00715680"/>
<feature type="compositionally biased region" description="Polar residues" evidence="2">
    <location>
        <begin position="388"/>
        <end position="397"/>
    </location>
</feature>
<accession>I7MCL8</accession>
<feature type="region of interest" description="Disordered" evidence="2">
    <location>
        <begin position="1373"/>
        <end position="1396"/>
    </location>
</feature>
<sequence>MFIIYLREYKDLNLFYIQDNHRLKIQVGYQEFQTLTRVIMPPITSIVVEEFKILIRKIINKKPVHREVIQFPHQNFTKIYQICLFNSLCPIQKPINILLYFFNQLIQLASDKYPTKIFKQFILSQLDIYQKSQINQHHQKYKIGLTLKNYKNERVKKHNSSQNESLELKDLKREESLKRLKELEIQLISNKNEQFGIQSQLSKNNSYLQLKNLSSNIQLSAQKNNSANKDNSANKGFNQNLYLNDQSNSNKFSKIDKIQEVQSFVFNPNQDLVQKKVIVQPQSEKNNQNKLMLNNSKENINLNSKIQQSQNSQMRFQNNTNNQAPVKQKSYSLYQANNQETLGFNSFSSNNNKQSKNKLNNANNESPQKNKYINQELIVQKQLLQPTKQYNNQQSSRQKTEQNDDVKKQTVNKQIQILKTQEDFDSNSQKKSNIILQQNSKSSDNSNREKNQLDKNASIFSKENNSQYPSSIQNIPPVFMGANVNKSIKSQNQQSGSKQLNSATIQNSGNKNYYYNEKYMSDSQRKKESILNDKSPSMISNSGGVIAPNNNGVGYSQITSKSVTPEPIQKSKLKLDSNRNSMHMIRNVDNPVISKQESIFRINNTKTNNNSSYNSNSNILPTNITNEYNSNNKSSERLLYHPSQSTNAQKADLSKRNSNSFLRKSANNGLPLVSQDQLSSRLNSKSLHIAKQKQDRQQSIEISQAIDNHIQIQQNSEQNEDNQLQINEQIKLENGNGAQQLQKNQSSLSELRLRRIRQVNASNSKLNIKLPNMSMQQNSHNQSIQNTEPSENGRQIKSIKRVAKPNLSLNRIIDDKSGQIKEETKKRIQQIIEKQFKNKKMFGAAQQADNLSTGQNNLQQSKGEMVTDELKDTEEQQLYGVNYDQEKEIKGYIKGLMDVLKNISSAKKVQNLPSLKNSPIRKIKMKKRDSISILSSLNQSLFNSANSSLERKKQGIEPISNKKLQNKLSASKQVDQFQDQKLNNQNEAFDSLVKGKKTERKKTPSSVQKQLDYSIPSQYVSQQKYGNNQSPEGRKIKNENGLCEQEKEVDYQHIIQNSVSKREYNPQNYNYPEPINQEIKEMSIKKMQQSSITHFQNSYKKEKQFYYEDQSPIKTISNPNGSQKLSLNDLKEDQQNNTENKVQELANKPLIAQPYSVENSSNYYYFVESVPQSLNQINVQSLNNDDKQQMKLLQKSSDAIINREKRSASTHRILGREKPVGELRSLRLNTSQKERSATIHHGGEEIPNENNNDNEEGEQLGVFCTDSKKEMLLKVRRGRSVIKTINPYKSAEKISSNLRKSHEKYSNQKLGLSQNRCTSEPRGINHDRLPSASLVSGINQDDAQASLNDNQKQFYQISKQQRTISVPNYKFLQPNYGNPNNLTEQDQEESKNEANSQIQNANSFQQNQPIALKKSSAMSFGIQEKQENDEVLSRVNSQKRSNYQKMWIDQISSNLTEQISTNIQIGKQEYQSIQEKHQQGQNIQNLKPSNNNNNNNNKIYINEMQHKKIVGSQNQSGCESPFVSYQSVIAGVVPEQQKKESDLTELVELLEDEQLDHQTWKKKSGKKGNVAAIHFTPSKRVITNQSHKTAHCSFIDGNETVRTEVIGPIIQSQLFFQDENENEVSQITPQQMNQFKSRNSFLSFDLMQELNLRRSNQNLLGHSKNQNNLNPSSMINQNYAIQQYMLANHYQPSPLKNQKSQQQQQTQVQQLFENIQIKQNQGIQSSSRNSMSSKERIPISVAMNYQQDQNQQEANYQGYDYNPDYELQQNQYDQNFGNQISYRSRGYFRKPPTHRSYKSKISSEDNSNVQNSHKNTSINSYQDNKNQGNNIKIQQYEKPPTQQNKLLSQQIEQQQQQYQNVLSRKQTLSDNLGLENKLQRQSSYDNQKRNKIDQQILPNQFQQYQQKLNDNPITQGNQRQQQYNPEEYKVNKQNESENEERILDLLLLDTHELKDKLREQPTRNRLKNDINSNNYNDIVKSLPIPPELPPNKNIFQEYNQKIFQYDHNLQ</sequence>
<evidence type="ECO:0000256" key="1">
    <source>
        <dbReference type="SAM" id="Coils"/>
    </source>
</evidence>
<feature type="region of interest" description="Disordered" evidence="2">
    <location>
        <begin position="1784"/>
        <end position="1826"/>
    </location>
</feature>
<dbReference type="InParanoid" id="I7MCL8"/>
<feature type="region of interest" description="Disordered" evidence="2">
    <location>
        <begin position="642"/>
        <end position="668"/>
    </location>
</feature>
<protein>
    <submittedName>
        <fullName evidence="3">Uncharacterized protein</fullName>
    </submittedName>
</protein>
<feature type="compositionally biased region" description="Polar residues" evidence="2">
    <location>
        <begin position="1804"/>
        <end position="1821"/>
    </location>
</feature>
<feature type="coiled-coil region" evidence="1">
    <location>
        <begin position="1844"/>
        <end position="1871"/>
    </location>
</feature>
<proteinExistence type="predicted"/>
<evidence type="ECO:0000313" key="4">
    <source>
        <dbReference type="Proteomes" id="UP000009168"/>
    </source>
</evidence>
<feature type="compositionally biased region" description="Low complexity" evidence="2">
    <location>
        <begin position="223"/>
        <end position="235"/>
    </location>
</feature>